<dbReference type="EMBL" id="LAZR01004412">
    <property type="protein sequence ID" value="KKN08842.1"/>
    <property type="molecule type" value="Genomic_DNA"/>
</dbReference>
<organism evidence="1">
    <name type="scientific">marine sediment metagenome</name>
    <dbReference type="NCBI Taxonomy" id="412755"/>
    <lineage>
        <taxon>unclassified sequences</taxon>
        <taxon>metagenomes</taxon>
        <taxon>ecological metagenomes</taxon>
    </lineage>
</organism>
<reference evidence="1" key="1">
    <citation type="journal article" date="2015" name="Nature">
        <title>Complex archaea that bridge the gap between prokaryotes and eukaryotes.</title>
        <authorList>
            <person name="Spang A."/>
            <person name="Saw J.H."/>
            <person name="Jorgensen S.L."/>
            <person name="Zaremba-Niedzwiedzka K."/>
            <person name="Martijn J."/>
            <person name="Lind A.E."/>
            <person name="van Eijk R."/>
            <person name="Schleper C."/>
            <person name="Guy L."/>
            <person name="Ettema T.J."/>
        </authorList>
    </citation>
    <scope>NUCLEOTIDE SEQUENCE</scope>
</reference>
<gene>
    <name evidence="1" type="ORF">LCGC14_1052720</name>
</gene>
<sequence>GRTGERGMKYRKKPLVIEAIQYNSQTRDFWPWVAKNVPDVNTISTNTDGHTKWVEIKTLEGVMRAEPGDWIIKGVKGELYPCKPDIFAATYEVAEPRDISEGEAKK</sequence>
<feature type="non-terminal residue" evidence="1">
    <location>
        <position position="1"/>
    </location>
</feature>
<comment type="caution">
    <text evidence="1">The sequence shown here is derived from an EMBL/GenBank/DDBJ whole genome shotgun (WGS) entry which is preliminary data.</text>
</comment>
<protein>
    <submittedName>
        <fullName evidence="1">Uncharacterized protein</fullName>
    </submittedName>
</protein>
<name>A0A0F9NAA0_9ZZZZ</name>
<dbReference type="AlphaFoldDB" id="A0A0F9NAA0"/>
<accession>A0A0F9NAA0</accession>
<proteinExistence type="predicted"/>
<evidence type="ECO:0000313" key="1">
    <source>
        <dbReference type="EMBL" id="KKN08842.1"/>
    </source>
</evidence>